<evidence type="ECO:0000256" key="1">
    <source>
        <dbReference type="SAM" id="MobiDB-lite"/>
    </source>
</evidence>
<dbReference type="EMBL" id="JAICCE010000017">
    <property type="protein sequence ID" value="KAG9265547.1"/>
    <property type="molecule type" value="Genomic_DNA"/>
</dbReference>
<reference evidence="3 4" key="1">
    <citation type="submission" date="2021-07" db="EMBL/GenBank/DDBJ databases">
        <authorList>
            <person name="Imarazene B."/>
            <person name="Zahm M."/>
            <person name="Klopp C."/>
            <person name="Cabau C."/>
            <person name="Beille S."/>
            <person name="Jouanno E."/>
            <person name="Castinel A."/>
            <person name="Lluch J."/>
            <person name="Gil L."/>
            <person name="Kuchtly C."/>
            <person name="Lopez Roques C."/>
            <person name="Donnadieu C."/>
            <person name="Parrinello H."/>
            <person name="Journot L."/>
            <person name="Du K."/>
            <person name="Schartl M."/>
            <person name="Retaux S."/>
            <person name="Guiguen Y."/>
        </authorList>
    </citation>
    <scope>NUCLEOTIDE SEQUENCE [LARGE SCALE GENOMIC DNA]</scope>
    <source>
        <strain evidence="3">Pach_M1</strain>
        <tissue evidence="3">Testis</tissue>
    </source>
</reference>
<protein>
    <submittedName>
        <fullName evidence="3">Uncharacterized protein</fullName>
    </submittedName>
</protein>
<keyword evidence="2" id="KW-1133">Transmembrane helix</keyword>
<dbReference type="Proteomes" id="UP000752171">
    <property type="component" value="Unassembled WGS sequence"/>
</dbReference>
<evidence type="ECO:0000256" key="2">
    <source>
        <dbReference type="SAM" id="Phobius"/>
    </source>
</evidence>
<gene>
    <name evidence="3" type="ORF">AMEX_G19999</name>
</gene>
<name>A0A8T2L3Y4_ASTMX</name>
<accession>A0A8T2L3Y4</accession>
<comment type="caution">
    <text evidence="3">The sequence shown here is derived from an EMBL/GenBank/DDBJ whole genome shotgun (WGS) entry which is preliminary data.</text>
</comment>
<feature type="compositionally biased region" description="Pro residues" evidence="1">
    <location>
        <begin position="140"/>
        <end position="188"/>
    </location>
</feature>
<keyword evidence="2" id="KW-0812">Transmembrane</keyword>
<keyword evidence="2" id="KW-0472">Membrane</keyword>
<organism evidence="3 4">
    <name type="scientific">Astyanax mexicanus</name>
    <name type="common">Blind cave fish</name>
    <name type="synonym">Astyanax fasciatus mexicanus</name>
    <dbReference type="NCBI Taxonomy" id="7994"/>
    <lineage>
        <taxon>Eukaryota</taxon>
        <taxon>Metazoa</taxon>
        <taxon>Chordata</taxon>
        <taxon>Craniata</taxon>
        <taxon>Vertebrata</taxon>
        <taxon>Euteleostomi</taxon>
        <taxon>Actinopterygii</taxon>
        <taxon>Neopterygii</taxon>
        <taxon>Teleostei</taxon>
        <taxon>Ostariophysi</taxon>
        <taxon>Characiformes</taxon>
        <taxon>Characoidei</taxon>
        <taxon>Acestrorhamphidae</taxon>
        <taxon>Acestrorhamphinae</taxon>
        <taxon>Astyanax</taxon>
    </lineage>
</organism>
<feature type="transmembrane region" description="Helical" evidence="2">
    <location>
        <begin position="71"/>
        <end position="91"/>
    </location>
</feature>
<evidence type="ECO:0000313" key="3">
    <source>
        <dbReference type="EMBL" id="KAG9265547.1"/>
    </source>
</evidence>
<proteinExistence type="predicted"/>
<feature type="region of interest" description="Disordered" evidence="1">
    <location>
        <begin position="137"/>
        <end position="196"/>
    </location>
</feature>
<sequence>MAVPTESVTEVTALQIPSQPEERHRKLIVLATGPILLKTDHLPSPVGPASSQGCGRNSGGAHGCWGLEVKVAIVLVALAGLLILALFYRILILRHRLRVAEARNALEYSGFYHMAQYSLKELDLPPVTPPVVTALITQQPPTPSEAPSPPPPDIASPSPPLPPAEIVPPVLPLPPPPPPLPPMPPPSHPIIFTTPPSPHSDVEIYSRIGALRPSRLSNLSQTQVVLFEHSSL</sequence>
<evidence type="ECO:0000313" key="4">
    <source>
        <dbReference type="Proteomes" id="UP000752171"/>
    </source>
</evidence>
<dbReference type="AlphaFoldDB" id="A0A8T2L3Y4"/>